<comment type="subcellular location">
    <subcellularLocation>
        <location evidence="1">Cell inner membrane</location>
    </subcellularLocation>
</comment>
<dbReference type="Proteomes" id="UP000032427">
    <property type="component" value="Chromosome 1"/>
</dbReference>
<dbReference type="GeneID" id="28542157"/>
<accession>A0A090KM42</accession>
<keyword evidence="8" id="KW-1133">Transmembrane helix</keyword>
<evidence type="ECO:0000256" key="9">
    <source>
        <dbReference type="ARBA" id="ARBA00023136"/>
    </source>
</evidence>
<keyword evidence="6" id="KW-0812">Transmembrane</keyword>
<keyword evidence="9" id="KW-0472">Membrane</keyword>
<evidence type="ECO:0000313" key="11">
    <source>
        <dbReference type="EMBL" id="CED72609.1"/>
    </source>
</evidence>
<dbReference type="PATRIC" id="fig|80852.17.peg.2647"/>
<evidence type="ECO:0000256" key="6">
    <source>
        <dbReference type="ARBA" id="ARBA00022692"/>
    </source>
</evidence>
<dbReference type="InterPro" id="IPR001639">
    <property type="entry name" value="T2SS_protein-GspC"/>
</dbReference>
<evidence type="ECO:0000256" key="1">
    <source>
        <dbReference type="ARBA" id="ARBA00004533"/>
    </source>
</evidence>
<keyword evidence="7" id="KW-0653">Protein transport</keyword>
<evidence type="ECO:0000256" key="7">
    <source>
        <dbReference type="ARBA" id="ARBA00022927"/>
    </source>
</evidence>
<dbReference type="GO" id="GO:0015627">
    <property type="term" value="C:type II protein secretion system complex"/>
    <property type="evidence" value="ECO:0007669"/>
    <property type="project" value="InterPro"/>
</dbReference>
<evidence type="ECO:0000256" key="5">
    <source>
        <dbReference type="ARBA" id="ARBA00022519"/>
    </source>
</evidence>
<dbReference type="Gene3D" id="2.30.42.10">
    <property type="match status" value="1"/>
</dbReference>
<dbReference type="GO" id="GO:0015628">
    <property type="term" value="P:protein secretion by the type II secretion system"/>
    <property type="evidence" value="ECO:0007669"/>
    <property type="project" value="InterPro"/>
</dbReference>
<keyword evidence="12" id="KW-1185">Reference proteome</keyword>
<dbReference type="InterPro" id="IPR024961">
    <property type="entry name" value="T2SS_GspC_N"/>
</dbReference>
<evidence type="ECO:0000256" key="4">
    <source>
        <dbReference type="ARBA" id="ARBA00022475"/>
    </source>
</evidence>
<evidence type="ECO:0000256" key="2">
    <source>
        <dbReference type="ARBA" id="ARBA00007986"/>
    </source>
</evidence>
<evidence type="ECO:0000259" key="10">
    <source>
        <dbReference type="Pfam" id="PF11356"/>
    </source>
</evidence>
<dbReference type="InterPro" id="IPR036034">
    <property type="entry name" value="PDZ_sf"/>
</dbReference>
<reference evidence="12" key="1">
    <citation type="submission" date="2014-09" db="EMBL/GenBank/DDBJ databases">
        <authorList>
            <person name="Hjerde E."/>
        </authorList>
    </citation>
    <scope>NUCLEOTIDE SEQUENCE [LARGE SCALE GENOMIC DNA]</scope>
    <source>
        <strain evidence="12">06/09/139</strain>
    </source>
</reference>
<keyword evidence="3" id="KW-0813">Transport</keyword>
<dbReference type="Gene3D" id="2.30.30.830">
    <property type="match status" value="1"/>
</dbReference>
<dbReference type="STRING" id="80852.AWOD_I_2558"/>
<comment type="similarity">
    <text evidence="2">Belongs to the GSP C family.</text>
</comment>
<name>A0A090KM42_9GAMM</name>
<dbReference type="AlphaFoldDB" id="A0A090KM42"/>
<dbReference type="SUPFAM" id="SSF50156">
    <property type="entry name" value="PDZ domain-like"/>
    <property type="match status" value="1"/>
</dbReference>
<dbReference type="NCBIfam" id="TIGR01713">
    <property type="entry name" value="typeII_sec_gspC"/>
    <property type="match status" value="1"/>
</dbReference>
<sequence length="303" mass="33060">MRANMKIERMSQYWSAYQSAISKGLTVTLVACFAWICGALFWSMLAPQTSVSQWEPKASSINSLAKKNNDEDSLSGLLNGQVFGLFNPGKKIEQPKAVEIKDAPKTRLNLTLSGVVASSNPALSLAVIANRGKQNTYGLEETIDGTQATVKAISVDRIIIANNGRDETLMLEGVKYSKISTERNATGSSGTVLGNNRQNSNQDELDKIRREMAQNPQSVLKYIRLSQVSSNGNITGYRVNPGKDRKLFDSVGLKPGDIATSLNGIDLTNPSAMSALWKNMSEMTELNLTVQRDGQLHDIFIGL</sequence>
<gene>
    <name evidence="11" type="primary">epsC</name>
    <name evidence="11" type="ORF">AWOD_I_2558</name>
</gene>
<dbReference type="KEGG" id="awd:AWOD_I_2558"/>
<dbReference type="HOGENOM" id="CLU_068012_0_0_6"/>
<proteinExistence type="inferred from homology"/>
<protein>
    <submittedName>
        <fullName evidence="11">General secretion pathway protein C</fullName>
    </submittedName>
</protein>
<evidence type="ECO:0000256" key="8">
    <source>
        <dbReference type="ARBA" id="ARBA00022989"/>
    </source>
</evidence>
<evidence type="ECO:0000313" key="12">
    <source>
        <dbReference type="Proteomes" id="UP000032427"/>
    </source>
</evidence>
<dbReference type="EMBL" id="LN554846">
    <property type="protein sequence ID" value="CED72609.1"/>
    <property type="molecule type" value="Genomic_DNA"/>
</dbReference>
<keyword evidence="5" id="KW-0997">Cell inner membrane</keyword>
<organism evidence="11 12">
    <name type="scientific">Aliivibrio wodanis</name>
    <dbReference type="NCBI Taxonomy" id="80852"/>
    <lineage>
        <taxon>Bacteria</taxon>
        <taxon>Pseudomonadati</taxon>
        <taxon>Pseudomonadota</taxon>
        <taxon>Gammaproteobacteria</taxon>
        <taxon>Vibrionales</taxon>
        <taxon>Vibrionaceae</taxon>
        <taxon>Aliivibrio</taxon>
    </lineage>
</organism>
<keyword evidence="4" id="KW-1003">Cell membrane</keyword>
<dbReference type="OrthoDB" id="1491375at2"/>
<dbReference type="GO" id="GO:0005886">
    <property type="term" value="C:plasma membrane"/>
    <property type="evidence" value="ECO:0007669"/>
    <property type="project" value="UniProtKB-SubCell"/>
</dbReference>
<feature type="domain" description="Type II secretion system protein GspC N-terminal" evidence="10">
    <location>
        <begin position="29"/>
        <end position="171"/>
    </location>
</feature>
<evidence type="ECO:0000256" key="3">
    <source>
        <dbReference type="ARBA" id="ARBA00022448"/>
    </source>
</evidence>
<dbReference type="Pfam" id="PF11356">
    <property type="entry name" value="T2SSC"/>
    <property type="match status" value="1"/>
</dbReference>